<name>A0AAV7MT51_PLEWA</name>
<evidence type="ECO:0000256" key="1">
    <source>
        <dbReference type="SAM" id="MobiDB-lite"/>
    </source>
</evidence>
<accession>A0AAV7MT51</accession>
<organism evidence="2 3">
    <name type="scientific">Pleurodeles waltl</name>
    <name type="common">Iberian ribbed newt</name>
    <dbReference type="NCBI Taxonomy" id="8319"/>
    <lineage>
        <taxon>Eukaryota</taxon>
        <taxon>Metazoa</taxon>
        <taxon>Chordata</taxon>
        <taxon>Craniata</taxon>
        <taxon>Vertebrata</taxon>
        <taxon>Euteleostomi</taxon>
        <taxon>Amphibia</taxon>
        <taxon>Batrachia</taxon>
        <taxon>Caudata</taxon>
        <taxon>Salamandroidea</taxon>
        <taxon>Salamandridae</taxon>
        <taxon>Pleurodelinae</taxon>
        <taxon>Pleurodeles</taxon>
    </lineage>
</organism>
<gene>
    <name evidence="2" type="ORF">NDU88_001573</name>
</gene>
<evidence type="ECO:0000313" key="2">
    <source>
        <dbReference type="EMBL" id="KAJ1104158.1"/>
    </source>
</evidence>
<comment type="caution">
    <text evidence="2">The sequence shown here is derived from an EMBL/GenBank/DDBJ whole genome shotgun (WGS) entry which is preliminary data.</text>
</comment>
<protein>
    <submittedName>
        <fullName evidence="2">Uncharacterized protein</fullName>
    </submittedName>
</protein>
<evidence type="ECO:0000313" key="3">
    <source>
        <dbReference type="Proteomes" id="UP001066276"/>
    </source>
</evidence>
<sequence length="79" mass="8471">MGGMGRPCGLPDCCPTSELGAAEWGEQQEPETGPVGLCRKEEEELMGQAWAAEERRQHGGTAAESDRGHQCAAVRLSWS</sequence>
<proteinExistence type="predicted"/>
<dbReference type="Proteomes" id="UP001066276">
    <property type="component" value="Chromosome 9"/>
</dbReference>
<feature type="region of interest" description="Disordered" evidence="1">
    <location>
        <begin position="54"/>
        <end position="79"/>
    </location>
</feature>
<reference evidence="2" key="1">
    <citation type="journal article" date="2022" name="bioRxiv">
        <title>Sequencing and chromosome-scale assembly of the giantPleurodeles waltlgenome.</title>
        <authorList>
            <person name="Brown T."/>
            <person name="Elewa A."/>
            <person name="Iarovenko S."/>
            <person name="Subramanian E."/>
            <person name="Araus A.J."/>
            <person name="Petzold A."/>
            <person name="Susuki M."/>
            <person name="Suzuki K.-i.T."/>
            <person name="Hayashi T."/>
            <person name="Toyoda A."/>
            <person name="Oliveira C."/>
            <person name="Osipova E."/>
            <person name="Leigh N.D."/>
            <person name="Simon A."/>
            <person name="Yun M.H."/>
        </authorList>
    </citation>
    <scope>NUCLEOTIDE SEQUENCE</scope>
    <source>
        <strain evidence="2">20211129_DDA</strain>
        <tissue evidence="2">Liver</tissue>
    </source>
</reference>
<keyword evidence="3" id="KW-1185">Reference proteome</keyword>
<dbReference type="AlphaFoldDB" id="A0AAV7MT51"/>
<dbReference type="EMBL" id="JANPWB010000013">
    <property type="protein sequence ID" value="KAJ1104158.1"/>
    <property type="molecule type" value="Genomic_DNA"/>
</dbReference>